<dbReference type="EMBL" id="PDCK01000039">
    <property type="protein sequence ID" value="PRQ58862.1"/>
    <property type="molecule type" value="Genomic_DNA"/>
</dbReference>
<evidence type="ECO:0000313" key="2">
    <source>
        <dbReference type="Proteomes" id="UP000238479"/>
    </source>
</evidence>
<comment type="caution">
    <text evidence="1">The sequence shown here is derived from an EMBL/GenBank/DDBJ whole genome shotgun (WGS) entry which is preliminary data.</text>
</comment>
<dbReference type="AlphaFoldDB" id="A0A2P6SJK5"/>
<reference evidence="1 2" key="1">
    <citation type="journal article" date="2018" name="Nat. Genet.">
        <title>The Rosa genome provides new insights in the design of modern roses.</title>
        <authorList>
            <person name="Bendahmane M."/>
        </authorList>
    </citation>
    <scope>NUCLEOTIDE SEQUENCE [LARGE SCALE GENOMIC DNA]</scope>
    <source>
        <strain evidence="2">cv. Old Blush</strain>
    </source>
</reference>
<dbReference type="Gramene" id="PRQ58862">
    <property type="protein sequence ID" value="PRQ58862"/>
    <property type="gene ID" value="RchiOBHm_Chr1g0363911"/>
</dbReference>
<gene>
    <name evidence="1" type="ORF">RchiOBHm_Chr1g0363911</name>
</gene>
<keyword evidence="2" id="KW-1185">Reference proteome</keyword>
<protein>
    <submittedName>
        <fullName evidence="1">Uncharacterized protein</fullName>
    </submittedName>
</protein>
<sequence>MESKRVGLVAVAAAAMVLVSPFFNPTAFAVRHKNYDSNDGNEVASVDAEPGPVDYYDNIMVKDESSRSTGSKRLKVDDGCPSSVCDMTKPCKIGCICVPFVPFPIGTCVGICCQINPPPGAPPLPPSSPSPSPSLSPVMF</sequence>
<proteinExistence type="predicted"/>
<organism evidence="1 2">
    <name type="scientific">Rosa chinensis</name>
    <name type="common">China rose</name>
    <dbReference type="NCBI Taxonomy" id="74649"/>
    <lineage>
        <taxon>Eukaryota</taxon>
        <taxon>Viridiplantae</taxon>
        <taxon>Streptophyta</taxon>
        <taxon>Embryophyta</taxon>
        <taxon>Tracheophyta</taxon>
        <taxon>Spermatophyta</taxon>
        <taxon>Magnoliopsida</taxon>
        <taxon>eudicotyledons</taxon>
        <taxon>Gunneridae</taxon>
        <taxon>Pentapetalae</taxon>
        <taxon>rosids</taxon>
        <taxon>fabids</taxon>
        <taxon>Rosales</taxon>
        <taxon>Rosaceae</taxon>
        <taxon>Rosoideae</taxon>
        <taxon>Rosoideae incertae sedis</taxon>
        <taxon>Rosa</taxon>
    </lineage>
</organism>
<name>A0A2P6SJK5_ROSCH</name>
<dbReference type="Proteomes" id="UP000238479">
    <property type="component" value="Chromosome 1"/>
</dbReference>
<accession>A0A2P6SJK5</accession>
<evidence type="ECO:0000313" key="1">
    <source>
        <dbReference type="EMBL" id="PRQ58862.1"/>
    </source>
</evidence>